<reference evidence="2 3" key="1">
    <citation type="submission" date="2005-07" db="EMBL/GenBank/DDBJ databases">
        <authorList>
            <person name="Mural R.J."/>
            <person name="Li P.W."/>
            <person name="Adams M.D."/>
            <person name="Amanatides P.G."/>
            <person name="Baden-Tillson H."/>
            <person name="Barnstead M."/>
            <person name="Chin S.H."/>
            <person name="Dew I."/>
            <person name="Evans C.A."/>
            <person name="Ferriera S."/>
            <person name="Flanigan M."/>
            <person name="Fosler C."/>
            <person name="Glodek A."/>
            <person name="Gu Z."/>
            <person name="Holt R.A."/>
            <person name="Jennings D."/>
            <person name="Kraft C.L."/>
            <person name="Lu F."/>
            <person name="Nguyen T."/>
            <person name="Nusskern D.R."/>
            <person name="Pfannkoch C.M."/>
            <person name="Sitter C."/>
            <person name="Sutton G.G."/>
            <person name="Venter J.C."/>
            <person name="Wang Z."/>
            <person name="Woodage T."/>
            <person name="Zheng X.H."/>
            <person name="Zhong F."/>
        </authorList>
    </citation>
    <scope>NUCLEOTIDE SEQUENCE [LARGE SCALE GENOMIC DNA]</scope>
    <source>
        <strain>BN</strain>
        <strain evidence="3">Sprague-Dawley</strain>
    </source>
</reference>
<dbReference type="EMBL" id="CH473951">
    <property type="protein sequence ID" value="EDM02340.1"/>
    <property type="molecule type" value="Genomic_DNA"/>
</dbReference>
<dbReference type="Proteomes" id="UP000234681">
    <property type="component" value="Chromosome 15"/>
</dbReference>
<protein>
    <submittedName>
        <fullName evidence="2">RCG37166</fullName>
    </submittedName>
</protein>
<organism evidence="2 3">
    <name type="scientific">Rattus norvegicus</name>
    <name type="common">Rat</name>
    <dbReference type="NCBI Taxonomy" id="10116"/>
    <lineage>
        <taxon>Eukaryota</taxon>
        <taxon>Metazoa</taxon>
        <taxon>Chordata</taxon>
        <taxon>Craniata</taxon>
        <taxon>Vertebrata</taxon>
        <taxon>Euteleostomi</taxon>
        <taxon>Mammalia</taxon>
        <taxon>Eutheria</taxon>
        <taxon>Euarchontoglires</taxon>
        <taxon>Glires</taxon>
        <taxon>Rodentia</taxon>
        <taxon>Myomorpha</taxon>
        <taxon>Muroidea</taxon>
        <taxon>Muridae</taxon>
        <taxon>Murinae</taxon>
        <taxon>Rattus</taxon>
    </lineage>
</organism>
<feature type="compositionally biased region" description="Gly residues" evidence="1">
    <location>
        <begin position="12"/>
        <end position="22"/>
    </location>
</feature>
<proteinExistence type="predicted"/>
<feature type="region of interest" description="Disordered" evidence="1">
    <location>
        <begin position="1"/>
        <end position="45"/>
    </location>
</feature>
<gene>
    <name evidence="2" type="ORF">rCG_37166</name>
</gene>
<name>A6HTX7_RAT</name>
<evidence type="ECO:0000313" key="2">
    <source>
        <dbReference type="EMBL" id="EDM02340.1"/>
    </source>
</evidence>
<sequence>MTLPGSQHHQGKPGGWGMGKAPGLGPNLNLWSQSKGNAPPYPMDH</sequence>
<accession>A6HTX7</accession>
<evidence type="ECO:0000256" key="1">
    <source>
        <dbReference type="SAM" id="MobiDB-lite"/>
    </source>
</evidence>
<evidence type="ECO:0000313" key="3">
    <source>
        <dbReference type="Proteomes" id="UP000234681"/>
    </source>
</evidence>
<dbReference type="AlphaFoldDB" id="A6HTX7"/>